<comment type="caution">
    <text evidence="3">The sequence shown here is derived from an EMBL/GenBank/DDBJ whole genome shotgun (WGS) entry which is preliminary data.</text>
</comment>
<evidence type="ECO:0000256" key="2">
    <source>
        <dbReference type="SAM" id="Phobius"/>
    </source>
</evidence>
<dbReference type="OrthoDB" id="5244221at2"/>
<feature type="transmembrane region" description="Helical" evidence="2">
    <location>
        <begin position="253"/>
        <end position="277"/>
    </location>
</feature>
<reference evidence="3 4" key="1">
    <citation type="submission" date="2018-11" db="EMBL/GenBank/DDBJ databases">
        <title>Sequencing the genomes of 1000 actinobacteria strains.</title>
        <authorList>
            <person name="Klenk H.-P."/>
        </authorList>
    </citation>
    <scope>NUCLEOTIDE SEQUENCE [LARGE SCALE GENOMIC DNA]</scope>
    <source>
        <strain evidence="3 4">DSM 15700</strain>
    </source>
</reference>
<feature type="transmembrane region" description="Helical" evidence="2">
    <location>
        <begin position="221"/>
        <end position="241"/>
    </location>
</feature>
<feature type="compositionally biased region" description="Basic and acidic residues" evidence="1">
    <location>
        <begin position="1"/>
        <end position="15"/>
    </location>
</feature>
<dbReference type="RefSeq" id="WP_123814115.1">
    <property type="nucleotide sequence ID" value="NZ_RKQZ01000001.1"/>
</dbReference>
<feature type="transmembrane region" description="Helical" evidence="2">
    <location>
        <begin position="51"/>
        <end position="76"/>
    </location>
</feature>
<sequence>MTHRTDPRSSAEHDQSTSPGRGLAAVTGDDFSPLAAVGGVRGLVESVAPGVVFVVLFVVLQDLMVPLVASVAVAVLATVARLVQRTPLTTALGGLVGVVIGAVWAWRTGDAENVFVWALWTNAAYLVVMLASILVRWPVIGLFVEALATGFTPEQVRRSGQDAEPPSGTEPSSGTEPVSEAGPDRPSTAPGAGTDEEGREADDEPNPLAALTAWRQDPAKVRAYTTATWLWVGMFALRLAVKTPLYFAGTVAWLGTFHLLLGVPLFALVLFGCWLVIRPVLSGGAAASPGRRRRR</sequence>
<name>A0A3N4YIQ3_9MICO</name>
<organism evidence="3 4">
    <name type="scientific">Myceligenerans xiligouense</name>
    <dbReference type="NCBI Taxonomy" id="253184"/>
    <lineage>
        <taxon>Bacteria</taxon>
        <taxon>Bacillati</taxon>
        <taxon>Actinomycetota</taxon>
        <taxon>Actinomycetes</taxon>
        <taxon>Micrococcales</taxon>
        <taxon>Promicromonosporaceae</taxon>
        <taxon>Myceligenerans</taxon>
    </lineage>
</organism>
<feature type="region of interest" description="Disordered" evidence="1">
    <location>
        <begin position="1"/>
        <end position="22"/>
    </location>
</feature>
<protein>
    <submittedName>
        <fullName evidence="3">Uncharacterized protein DUF3159</fullName>
    </submittedName>
</protein>
<keyword evidence="2" id="KW-0472">Membrane</keyword>
<dbReference type="AlphaFoldDB" id="A0A3N4YIQ3"/>
<dbReference type="InterPro" id="IPR016566">
    <property type="entry name" value="UCP010219"/>
</dbReference>
<evidence type="ECO:0000313" key="3">
    <source>
        <dbReference type="EMBL" id="RPF21019.1"/>
    </source>
</evidence>
<gene>
    <name evidence="3" type="ORF">EDD34_1628</name>
</gene>
<proteinExistence type="predicted"/>
<evidence type="ECO:0000313" key="4">
    <source>
        <dbReference type="Proteomes" id="UP000280501"/>
    </source>
</evidence>
<dbReference type="EMBL" id="RKQZ01000001">
    <property type="protein sequence ID" value="RPF21019.1"/>
    <property type="molecule type" value="Genomic_DNA"/>
</dbReference>
<keyword evidence="2" id="KW-1133">Transmembrane helix</keyword>
<feature type="transmembrane region" description="Helical" evidence="2">
    <location>
        <begin position="88"/>
        <end position="106"/>
    </location>
</feature>
<dbReference type="Pfam" id="PF11361">
    <property type="entry name" value="DUF3159"/>
    <property type="match status" value="2"/>
</dbReference>
<keyword evidence="2" id="KW-0812">Transmembrane</keyword>
<feature type="compositionally biased region" description="Acidic residues" evidence="1">
    <location>
        <begin position="194"/>
        <end position="204"/>
    </location>
</feature>
<feature type="region of interest" description="Disordered" evidence="1">
    <location>
        <begin position="155"/>
        <end position="204"/>
    </location>
</feature>
<dbReference type="Proteomes" id="UP000280501">
    <property type="component" value="Unassembled WGS sequence"/>
</dbReference>
<keyword evidence="4" id="KW-1185">Reference proteome</keyword>
<accession>A0A3N4YIQ3</accession>
<evidence type="ECO:0000256" key="1">
    <source>
        <dbReference type="SAM" id="MobiDB-lite"/>
    </source>
</evidence>